<protein>
    <recommendedName>
        <fullName evidence="2">TadE-like domain-containing protein</fullName>
    </recommendedName>
</protein>
<evidence type="ECO:0000313" key="4">
    <source>
        <dbReference type="Proteomes" id="UP000076567"/>
    </source>
</evidence>
<evidence type="ECO:0000313" key="3">
    <source>
        <dbReference type="EMBL" id="KZE67328.1"/>
    </source>
</evidence>
<evidence type="ECO:0000256" key="1">
    <source>
        <dbReference type="SAM" id="Phobius"/>
    </source>
</evidence>
<evidence type="ECO:0000259" key="2">
    <source>
        <dbReference type="Pfam" id="PF07811"/>
    </source>
</evidence>
<name>A0A163RPL7_9BACL</name>
<dbReference type="Pfam" id="PF07811">
    <property type="entry name" value="TadE"/>
    <property type="match status" value="1"/>
</dbReference>
<comment type="caution">
    <text evidence="3">The sequence shown here is derived from an EMBL/GenBank/DDBJ whole genome shotgun (WGS) entry which is preliminary data.</text>
</comment>
<keyword evidence="1" id="KW-0812">Transmembrane</keyword>
<dbReference type="OrthoDB" id="2467576at2"/>
<dbReference type="EMBL" id="LRFC01000011">
    <property type="protein sequence ID" value="KZE67328.1"/>
    <property type="molecule type" value="Genomic_DNA"/>
</dbReference>
<keyword evidence="1" id="KW-1133">Transmembrane helix</keyword>
<dbReference type="InterPro" id="IPR012495">
    <property type="entry name" value="TadE-like_dom"/>
</dbReference>
<reference evidence="4" key="1">
    <citation type="submission" date="2016-01" db="EMBL/GenBank/DDBJ databases">
        <title>Draft genome of Chromobacterium sp. F49.</title>
        <authorList>
            <person name="Hong K.W."/>
        </authorList>
    </citation>
    <scope>NUCLEOTIDE SEQUENCE [LARGE SCALE GENOMIC DNA]</scope>
    <source>
        <strain evidence="4">P7IIIA</strain>
    </source>
</reference>
<keyword evidence="1" id="KW-0472">Membrane</keyword>
<sequence length="134" mass="14544">MYRIPKKLKSEKGSAAIEFLGMVPLVLLLMVALWQFFAGAYAFIVTQSAANEAAKVYAMTENTAEATSAAREIVSVAGDSILFNASRTSINTSSERQFSANVGVDFELSFLKKLFKGNTPKIPLDAEVSSRVIK</sequence>
<accession>A0A163RPL7</accession>
<gene>
    <name evidence="3" type="ORF">AWM68_19610</name>
</gene>
<keyword evidence="4" id="KW-1185">Reference proteome</keyword>
<dbReference type="AlphaFoldDB" id="A0A163RPL7"/>
<feature type="domain" description="TadE-like" evidence="2">
    <location>
        <begin position="13"/>
        <end position="54"/>
    </location>
</feature>
<dbReference type="Proteomes" id="UP000076567">
    <property type="component" value="Unassembled WGS sequence"/>
</dbReference>
<proteinExistence type="predicted"/>
<organism evidence="3 4">
    <name type="scientific">Fictibacillus phosphorivorans</name>
    <dbReference type="NCBI Taxonomy" id="1221500"/>
    <lineage>
        <taxon>Bacteria</taxon>
        <taxon>Bacillati</taxon>
        <taxon>Bacillota</taxon>
        <taxon>Bacilli</taxon>
        <taxon>Bacillales</taxon>
        <taxon>Fictibacillaceae</taxon>
        <taxon>Fictibacillus</taxon>
    </lineage>
</organism>
<dbReference type="RefSeq" id="WP_066239626.1">
    <property type="nucleotide sequence ID" value="NZ_LRFC01000011.1"/>
</dbReference>
<feature type="transmembrane region" description="Helical" evidence="1">
    <location>
        <begin position="20"/>
        <end position="44"/>
    </location>
</feature>